<comment type="caution">
    <text evidence="2">The sequence shown here is derived from an EMBL/GenBank/DDBJ whole genome shotgun (WGS) entry which is preliminary data.</text>
</comment>
<dbReference type="Proteomes" id="UP000253420">
    <property type="component" value="Unassembled WGS sequence"/>
</dbReference>
<protein>
    <submittedName>
        <fullName evidence="2">DUF1579 domain-containing protein</fullName>
    </submittedName>
</protein>
<gene>
    <name evidence="2" type="ORF">DUT91_04340</name>
</gene>
<dbReference type="Pfam" id="PF07617">
    <property type="entry name" value="DUF1579"/>
    <property type="match status" value="1"/>
</dbReference>
<keyword evidence="3" id="KW-1185">Reference proteome</keyword>
<reference evidence="2 3" key="1">
    <citation type="submission" date="2018-07" db="EMBL/GenBank/DDBJ databases">
        <title>The draft genome of Phyllobacterium salinisoli.</title>
        <authorList>
            <person name="Liu L."/>
            <person name="Li L."/>
            <person name="Zhang X."/>
            <person name="Liang L."/>
        </authorList>
    </citation>
    <scope>NUCLEOTIDE SEQUENCE [LARGE SCALE GENOMIC DNA]</scope>
    <source>
        <strain evidence="2 3">LLAN61</strain>
    </source>
</reference>
<organism evidence="2 3">
    <name type="scientific">Phyllobacterium salinisoli</name>
    <dbReference type="NCBI Taxonomy" id="1899321"/>
    <lineage>
        <taxon>Bacteria</taxon>
        <taxon>Pseudomonadati</taxon>
        <taxon>Pseudomonadota</taxon>
        <taxon>Alphaproteobacteria</taxon>
        <taxon>Hyphomicrobiales</taxon>
        <taxon>Phyllobacteriaceae</taxon>
        <taxon>Phyllobacterium</taxon>
    </lineage>
</organism>
<feature type="region of interest" description="Disordered" evidence="1">
    <location>
        <begin position="24"/>
        <end position="48"/>
    </location>
</feature>
<evidence type="ECO:0000256" key="1">
    <source>
        <dbReference type="SAM" id="MobiDB-lite"/>
    </source>
</evidence>
<dbReference type="AlphaFoldDB" id="A0A368K7I6"/>
<accession>A0A368K7I6</accession>
<dbReference type="RefSeq" id="WP_114439625.1">
    <property type="nucleotide sequence ID" value="NZ_QOZG01000002.1"/>
</dbReference>
<dbReference type="InterPro" id="IPR011473">
    <property type="entry name" value="DUF1579"/>
</dbReference>
<sequence length="186" mass="20668">MKAEPQKEHHWLQQLVGEWVCEMDANSQGPEGSGSQNTGAESPSQATWTESVRSLHGIWVIGEGKGEMPEIGPVTTILTIGYDPQKKRYVGTWIGSMMTYLWVYDGWLDETGTVLTLEAEGPDFAAEGKTARYRDIITIKDPDYRLFTAKVLGDDGEWREMMRVHYRRKGTSAGQSAEPAKAAASL</sequence>
<evidence type="ECO:0000313" key="3">
    <source>
        <dbReference type="Proteomes" id="UP000253420"/>
    </source>
</evidence>
<name>A0A368K7I6_9HYPH</name>
<dbReference type="OrthoDB" id="512336at2"/>
<proteinExistence type="predicted"/>
<feature type="compositionally biased region" description="Polar residues" evidence="1">
    <location>
        <begin position="25"/>
        <end position="48"/>
    </location>
</feature>
<evidence type="ECO:0000313" key="2">
    <source>
        <dbReference type="EMBL" id="RCS25181.1"/>
    </source>
</evidence>
<dbReference type="EMBL" id="QOZG01000002">
    <property type="protein sequence ID" value="RCS25181.1"/>
    <property type="molecule type" value="Genomic_DNA"/>
</dbReference>